<name>A0A3N4LHT9_9PEZI</name>
<feature type="region of interest" description="Disordered" evidence="1">
    <location>
        <begin position="71"/>
        <end position="115"/>
    </location>
</feature>
<feature type="region of interest" description="Disordered" evidence="1">
    <location>
        <begin position="1"/>
        <end position="46"/>
    </location>
</feature>
<keyword evidence="3" id="KW-1185">Reference proteome</keyword>
<accession>A0A3N4LHT9</accession>
<evidence type="ECO:0000256" key="1">
    <source>
        <dbReference type="SAM" id="MobiDB-lite"/>
    </source>
</evidence>
<feature type="compositionally biased region" description="Polar residues" evidence="1">
    <location>
        <begin position="97"/>
        <end position="113"/>
    </location>
</feature>
<dbReference type="InParanoid" id="A0A3N4LHT9"/>
<evidence type="ECO:0000313" key="3">
    <source>
        <dbReference type="Proteomes" id="UP000267821"/>
    </source>
</evidence>
<proteinExistence type="predicted"/>
<protein>
    <submittedName>
        <fullName evidence="2">Uncharacterized protein</fullName>
    </submittedName>
</protein>
<gene>
    <name evidence="2" type="ORF">L211DRAFT_850510</name>
</gene>
<dbReference type="EMBL" id="ML121551">
    <property type="protein sequence ID" value="RPB22470.1"/>
    <property type="molecule type" value="Genomic_DNA"/>
</dbReference>
<feature type="compositionally biased region" description="Polar residues" evidence="1">
    <location>
        <begin position="10"/>
        <end position="31"/>
    </location>
</feature>
<dbReference type="AlphaFoldDB" id="A0A3N4LHT9"/>
<dbReference type="OrthoDB" id="10338026at2759"/>
<organism evidence="2 3">
    <name type="scientific">Terfezia boudieri ATCC MYA-4762</name>
    <dbReference type="NCBI Taxonomy" id="1051890"/>
    <lineage>
        <taxon>Eukaryota</taxon>
        <taxon>Fungi</taxon>
        <taxon>Dikarya</taxon>
        <taxon>Ascomycota</taxon>
        <taxon>Pezizomycotina</taxon>
        <taxon>Pezizomycetes</taxon>
        <taxon>Pezizales</taxon>
        <taxon>Pezizaceae</taxon>
        <taxon>Terfezia</taxon>
    </lineage>
</organism>
<reference evidence="2 3" key="1">
    <citation type="journal article" date="2018" name="Nat. Ecol. Evol.">
        <title>Pezizomycetes genomes reveal the molecular basis of ectomycorrhizal truffle lifestyle.</title>
        <authorList>
            <person name="Murat C."/>
            <person name="Payen T."/>
            <person name="Noel B."/>
            <person name="Kuo A."/>
            <person name="Morin E."/>
            <person name="Chen J."/>
            <person name="Kohler A."/>
            <person name="Krizsan K."/>
            <person name="Balestrini R."/>
            <person name="Da Silva C."/>
            <person name="Montanini B."/>
            <person name="Hainaut M."/>
            <person name="Levati E."/>
            <person name="Barry K.W."/>
            <person name="Belfiori B."/>
            <person name="Cichocki N."/>
            <person name="Clum A."/>
            <person name="Dockter R.B."/>
            <person name="Fauchery L."/>
            <person name="Guy J."/>
            <person name="Iotti M."/>
            <person name="Le Tacon F."/>
            <person name="Lindquist E.A."/>
            <person name="Lipzen A."/>
            <person name="Malagnac F."/>
            <person name="Mello A."/>
            <person name="Molinier V."/>
            <person name="Miyauchi S."/>
            <person name="Poulain J."/>
            <person name="Riccioni C."/>
            <person name="Rubini A."/>
            <person name="Sitrit Y."/>
            <person name="Splivallo R."/>
            <person name="Traeger S."/>
            <person name="Wang M."/>
            <person name="Zifcakova L."/>
            <person name="Wipf D."/>
            <person name="Zambonelli A."/>
            <person name="Paolocci F."/>
            <person name="Nowrousian M."/>
            <person name="Ottonello S."/>
            <person name="Baldrian P."/>
            <person name="Spatafora J.W."/>
            <person name="Henrissat B."/>
            <person name="Nagy L.G."/>
            <person name="Aury J.M."/>
            <person name="Wincker P."/>
            <person name="Grigoriev I.V."/>
            <person name="Bonfante P."/>
            <person name="Martin F.M."/>
        </authorList>
    </citation>
    <scope>NUCLEOTIDE SEQUENCE [LARGE SCALE GENOMIC DNA]</scope>
    <source>
        <strain evidence="2 3">ATCC MYA-4762</strain>
    </source>
</reference>
<feature type="compositionally biased region" description="Polar residues" evidence="1">
    <location>
        <begin position="71"/>
        <end position="89"/>
    </location>
</feature>
<evidence type="ECO:0000313" key="2">
    <source>
        <dbReference type="EMBL" id="RPB22470.1"/>
    </source>
</evidence>
<sequence>MTSRIPLRRTSMSAVTADTASPTCRTSSLNPETRMKQHQVRHQESTDSIGNRIVTPRVPGRVQRQMLTRTVGQTPNSPNPFNAHQNVNGKTIGKQGLRSTNPSPEGSSTQLVPSSVPVPIRPLRHTHFNIHHPHRSSISAKAVVAGVQGYHNNSTECRIPVPSTPRLVKCHVGLGSGIVATKQTQGTGRRGANVACPVAPSNTQSPGVGPQLPAPNNAGTYVITEPIGTNCKAAVAVNTERPQPAGKENNTAIRADTGSLEEYLAVETYFRCTAVQTGPLKAAHRNKAVKTLLKVIAGHIPTATDVALSQDSAGRKFKNLETMMSATNTLAVLTEKVEQLEIGTEVKNVLDEGLTNLSHALIELFEVSSAPYRQNSEGVA</sequence>
<dbReference type="Proteomes" id="UP000267821">
    <property type="component" value="Unassembled WGS sequence"/>
</dbReference>